<dbReference type="EMBL" id="PISP01000001">
    <property type="protein sequence ID" value="PKD44263.1"/>
    <property type="molecule type" value="Genomic_DNA"/>
</dbReference>
<dbReference type="GO" id="GO:0016995">
    <property type="term" value="F:cholesterol oxidase activity"/>
    <property type="evidence" value="ECO:0007669"/>
    <property type="project" value="UniProtKB-EC"/>
</dbReference>
<dbReference type="InterPro" id="IPR000172">
    <property type="entry name" value="GMC_OxRdtase_N"/>
</dbReference>
<evidence type="ECO:0000256" key="13">
    <source>
        <dbReference type="ARBA" id="ARBA00049723"/>
    </source>
</evidence>
<reference evidence="17 18" key="1">
    <citation type="submission" date="2017-11" db="EMBL/GenBank/DDBJ databases">
        <title>Rhodohalobacter 15182 sp. nov., isolated from a salt lake.</title>
        <authorList>
            <person name="Han S."/>
        </authorList>
    </citation>
    <scope>NUCLEOTIDE SEQUENCE [LARGE SCALE GENOMIC DNA]</scope>
    <source>
        <strain evidence="17 18">15182</strain>
    </source>
</reference>
<dbReference type="GO" id="GO:0008203">
    <property type="term" value="P:cholesterol metabolic process"/>
    <property type="evidence" value="ECO:0007669"/>
    <property type="project" value="UniProtKB-KW"/>
</dbReference>
<dbReference type="GO" id="GO:0004769">
    <property type="term" value="F:steroid Delta-isomerase activity"/>
    <property type="evidence" value="ECO:0007669"/>
    <property type="project" value="UniProtKB-EC"/>
</dbReference>
<evidence type="ECO:0000256" key="8">
    <source>
        <dbReference type="ARBA" id="ARBA00023166"/>
    </source>
</evidence>
<dbReference type="SUPFAM" id="SSF51905">
    <property type="entry name" value="FAD/NAD(P)-binding domain"/>
    <property type="match status" value="1"/>
</dbReference>
<protein>
    <recommendedName>
        <fullName evidence="14">Cholesterol oxidase</fullName>
        <ecNumber evidence="13">1.1.3.6</ecNumber>
        <ecNumber evidence="11">5.3.3.1</ecNumber>
    </recommendedName>
    <alternativeName>
        <fullName evidence="15">Cholesterol isomerase</fullName>
    </alternativeName>
</protein>
<dbReference type="PANTHER" id="PTHR47470:SF1">
    <property type="entry name" value="FAD-DEPENDENT OXIDOREDUCTASE 2 FAD BINDING DOMAIN-CONTAINING PROTEIN"/>
    <property type="match status" value="1"/>
</dbReference>
<evidence type="ECO:0000313" key="18">
    <source>
        <dbReference type="Proteomes" id="UP000233398"/>
    </source>
</evidence>
<dbReference type="OrthoDB" id="1154541at2"/>
<evidence type="ECO:0000256" key="15">
    <source>
        <dbReference type="ARBA" id="ARBA00049778"/>
    </source>
</evidence>
<evidence type="ECO:0000256" key="12">
    <source>
        <dbReference type="ARBA" id="ARBA00049645"/>
    </source>
</evidence>
<dbReference type="Gene3D" id="3.50.50.60">
    <property type="entry name" value="FAD/NAD(P)-binding domain"/>
    <property type="match status" value="3"/>
</dbReference>
<dbReference type="RefSeq" id="WP_101071553.1">
    <property type="nucleotide sequence ID" value="NZ_PISP01000001.1"/>
</dbReference>
<sequence length="780" mass="86879">MDRLSLPIEQIRDHYDVIVIGSGYGGSISASRMARAGKSVCLLEKGREIHPGEYPDKETNAHKEMQMDIEGKHVGSETGLYDFRFNKHINVFQGCGLGGTSLVNANVSLPPEEWVLEREEWPKALRNDRELLTECQDLALHMLNASPYPRSWPVPAKLKSMEIASTKWGKDSFYRPPINVTFSDGKNVVGVEQKACNGCGDCVTGCNYHAKNTTLMNYLPDARNHSAEIFTEVAVDRVEQMKEKWLVRYKVMGTGQEKFGDSTSFITADIVILAAGTLGTSEIMIRSKKEGLPVSDMLGKRFTGNGDFLGFGYNNDVRSNAIGAGHKKPDADDPVGPCITGIIDLRSPGYTNGKKSEGMVIEEGVIPGALSAFVPWMLTFASKFTGDDTDSGFRDFLRETWRWLGSIFRGAYKGATANTMTYLVMTHDDGQGELYLKDERLRIDWDDVGKQSIFEKVSQNLRKVTKELGGTYVKNPSWNRLFKHRLTTVHPLGGCIMGKDAESGVVNHKGQVFSGNRGSDVYDGLYISDGSIIPRTLGVNPLLTISALAERNCKYIARDRGWTIDYSFNNQGLNGSKKEGKEEVPGIQFTERMTGYFAVGTDSYEAGYDKGVLDDSALSFVLTVRSNDVENMLNDSNHPAELFGSVQAPALSDDDLTVMEGLFNLFTEDPEDDDIRYMKYNMKLKSEEGKSYYFEGYKVIHDDPGFDLWADTTTLFVTLYDGENPDAPVLGKGILKIKPDDFRKQIGTVKITGTDKNMDQLKYKSKFIKFFSENIVDVYL</sequence>
<organism evidence="17 18">
    <name type="scientific">Rhodohalobacter barkolensis</name>
    <dbReference type="NCBI Taxonomy" id="2053187"/>
    <lineage>
        <taxon>Bacteria</taxon>
        <taxon>Pseudomonadati</taxon>
        <taxon>Balneolota</taxon>
        <taxon>Balneolia</taxon>
        <taxon>Balneolales</taxon>
        <taxon>Balneolaceae</taxon>
        <taxon>Rhodohalobacter</taxon>
    </lineage>
</organism>
<keyword evidence="9" id="KW-0753">Steroid metabolism</keyword>
<dbReference type="Pfam" id="PF05199">
    <property type="entry name" value="GMC_oxred_C"/>
    <property type="match status" value="1"/>
</dbReference>
<keyword evidence="6" id="KW-0560">Oxidoreductase</keyword>
<keyword evidence="4" id="KW-0285">Flavoprotein</keyword>
<proteinExistence type="inferred from homology"/>
<dbReference type="PRINTS" id="PR00411">
    <property type="entry name" value="PNDRDTASEI"/>
</dbReference>
<evidence type="ECO:0000259" key="16">
    <source>
        <dbReference type="PROSITE" id="PS51379"/>
    </source>
</evidence>
<gene>
    <name evidence="17" type="ORF">CWD77_02000</name>
</gene>
<dbReference type="InterPro" id="IPR052542">
    <property type="entry name" value="Cholesterol_Oxidase"/>
</dbReference>
<evidence type="ECO:0000256" key="5">
    <source>
        <dbReference type="ARBA" id="ARBA00022827"/>
    </source>
</evidence>
<evidence type="ECO:0000256" key="2">
    <source>
        <dbReference type="ARBA" id="ARBA00010790"/>
    </source>
</evidence>
<dbReference type="AlphaFoldDB" id="A0A2N0VJ89"/>
<evidence type="ECO:0000256" key="4">
    <source>
        <dbReference type="ARBA" id="ARBA00022630"/>
    </source>
</evidence>
<evidence type="ECO:0000256" key="10">
    <source>
        <dbReference type="ARBA" id="ARBA00023235"/>
    </source>
</evidence>
<keyword evidence="7" id="KW-0443">Lipid metabolism</keyword>
<evidence type="ECO:0000256" key="9">
    <source>
        <dbReference type="ARBA" id="ARBA00023221"/>
    </source>
</evidence>
<evidence type="ECO:0000313" key="17">
    <source>
        <dbReference type="EMBL" id="PKD44263.1"/>
    </source>
</evidence>
<name>A0A2N0VJ89_9BACT</name>
<keyword evidence="3" id="KW-0153">Cholesterol metabolism</keyword>
<comment type="caution">
    <text evidence="17">The sequence shown here is derived from an EMBL/GenBank/DDBJ whole genome shotgun (WGS) entry which is preliminary data.</text>
</comment>
<dbReference type="GO" id="GO:0050660">
    <property type="term" value="F:flavin adenine dinucleotide binding"/>
    <property type="evidence" value="ECO:0007669"/>
    <property type="project" value="InterPro"/>
</dbReference>
<evidence type="ECO:0000256" key="14">
    <source>
        <dbReference type="ARBA" id="ARBA00049744"/>
    </source>
</evidence>
<accession>A0A2N0VJ89</accession>
<evidence type="ECO:0000256" key="7">
    <source>
        <dbReference type="ARBA" id="ARBA00023098"/>
    </source>
</evidence>
<comment type="pathway">
    <text evidence="12">Steroid metabolism; cholesterol degradation.</text>
</comment>
<dbReference type="EC" id="5.3.3.1" evidence="11"/>
<comment type="cofactor">
    <cofactor evidence="1">
        <name>FAD</name>
        <dbReference type="ChEBI" id="CHEBI:57692"/>
    </cofactor>
</comment>
<comment type="similarity">
    <text evidence="2">Belongs to the GMC oxidoreductase family.</text>
</comment>
<dbReference type="InterPro" id="IPR036188">
    <property type="entry name" value="FAD/NAD-bd_sf"/>
</dbReference>
<evidence type="ECO:0000256" key="6">
    <source>
        <dbReference type="ARBA" id="ARBA00023002"/>
    </source>
</evidence>
<dbReference type="EC" id="1.1.3.6" evidence="13"/>
<dbReference type="Proteomes" id="UP000233398">
    <property type="component" value="Unassembled WGS sequence"/>
</dbReference>
<keyword evidence="10" id="KW-0413">Isomerase</keyword>
<evidence type="ECO:0000256" key="1">
    <source>
        <dbReference type="ARBA" id="ARBA00001974"/>
    </source>
</evidence>
<evidence type="ECO:0000256" key="3">
    <source>
        <dbReference type="ARBA" id="ARBA00022548"/>
    </source>
</evidence>
<dbReference type="InterPro" id="IPR007867">
    <property type="entry name" value="GMC_OxRtase_C"/>
</dbReference>
<dbReference type="Pfam" id="PF00732">
    <property type="entry name" value="GMC_oxred_N"/>
    <property type="match status" value="1"/>
</dbReference>
<dbReference type="PROSITE" id="PS51379">
    <property type="entry name" value="4FE4S_FER_2"/>
    <property type="match status" value="1"/>
</dbReference>
<dbReference type="PANTHER" id="PTHR47470">
    <property type="entry name" value="CHOLESTEROL OXIDASE"/>
    <property type="match status" value="1"/>
</dbReference>
<keyword evidence="18" id="KW-1185">Reference proteome</keyword>
<keyword evidence="8" id="KW-1207">Sterol metabolism</keyword>
<feature type="domain" description="4Fe-4S ferredoxin-type" evidence="16">
    <location>
        <begin position="187"/>
        <end position="216"/>
    </location>
</feature>
<evidence type="ECO:0000256" key="11">
    <source>
        <dbReference type="ARBA" id="ARBA00038856"/>
    </source>
</evidence>
<keyword evidence="5" id="KW-0274">FAD</keyword>
<dbReference type="InterPro" id="IPR017896">
    <property type="entry name" value="4Fe4S_Fe-S-bd"/>
</dbReference>